<dbReference type="GO" id="GO:0016020">
    <property type="term" value="C:membrane"/>
    <property type="evidence" value="ECO:0007669"/>
    <property type="project" value="UniProtKB-SubCell"/>
</dbReference>
<evidence type="ECO:0000259" key="12">
    <source>
        <dbReference type="PROSITE" id="PS50287"/>
    </source>
</evidence>
<gene>
    <name evidence="14" type="ORF">EGW08_010557</name>
</gene>
<feature type="domain" description="SRCR" evidence="12">
    <location>
        <begin position="174"/>
        <end position="282"/>
    </location>
</feature>
<accession>A0A3S1C382</accession>
<dbReference type="Proteomes" id="UP000271974">
    <property type="component" value="Unassembled WGS sequence"/>
</dbReference>
<evidence type="ECO:0000313" key="15">
    <source>
        <dbReference type="Proteomes" id="UP000271974"/>
    </source>
</evidence>
<dbReference type="Gene3D" id="2.60.40.3210">
    <property type="entry name" value="Zona pellucida, ZP-N domain"/>
    <property type="match status" value="1"/>
</dbReference>
<dbReference type="InterPro" id="IPR055355">
    <property type="entry name" value="ZP-C"/>
</dbReference>
<evidence type="ECO:0000256" key="2">
    <source>
        <dbReference type="ARBA" id="ARBA00022692"/>
    </source>
</evidence>
<evidence type="ECO:0000256" key="9">
    <source>
        <dbReference type="PROSITE-ProRule" id="PRU00196"/>
    </source>
</evidence>
<evidence type="ECO:0000256" key="10">
    <source>
        <dbReference type="SAM" id="MobiDB-lite"/>
    </source>
</evidence>
<feature type="signal peptide" evidence="11">
    <location>
        <begin position="1"/>
        <end position="23"/>
    </location>
</feature>
<feature type="domain" description="ZP" evidence="13">
    <location>
        <begin position="297"/>
        <end position="545"/>
    </location>
</feature>
<name>A0A3S1C382_ELYCH</name>
<keyword evidence="2" id="KW-0812">Transmembrane</keyword>
<dbReference type="PROSITE" id="PS50287">
    <property type="entry name" value="SRCR_2"/>
    <property type="match status" value="2"/>
</dbReference>
<dbReference type="PANTHER" id="PTHR48071:SF4">
    <property type="entry name" value="NEUROTRYPSIN-RELATED"/>
    <property type="match status" value="1"/>
</dbReference>
<comment type="subcellular location">
    <subcellularLocation>
        <location evidence="1">Membrane</location>
        <topology evidence="1">Single-pass membrane protein</topology>
    </subcellularLocation>
</comment>
<organism evidence="14 15">
    <name type="scientific">Elysia chlorotica</name>
    <name type="common">Eastern emerald elysia</name>
    <name type="synonym">Sea slug</name>
    <dbReference type="NCBI Taxonomy" id="188477"/>
    <lineage>
        <taxon>Eukaryota</taxon>
        <taxon>Metazoa</taxon>
        <taxon>Spiralia</taxon>
        <taxon>Lophotrochozoa</taxon>
        <taxon>Mollusca</taxon>
        <taxon>Gastropoda</taxon>
        <taxon>Heterobranchia</taxon>
        <taxon>Euthyneura</taxon>
        <taxon>Panpulmonata</taxon>
        <taxon>Sacoglossa</taxon>
        <taxon>Placobranchoidea</taxon>
        <taxon>Plakobranchidae</taxon>
        <taxon>Elysia</taxon>
    </lineage>
</organism>
<feature type="region of interest" description="Disordered" evidence="10">
    <location>
        <begin position="589"/>
        <end position="636"/>
    </location>
</feature>
<dbReference type="OrthoDB" id="10063988at2759"/>
<dbReference type="Pfam" id="PF23344">
    <property type="entry name" value="ZP-N"/>
    <property type="match status" value="1"/>
</dbReference>
<keyword evidence="3 11" id="KW-0732">Signal</keyword>
<keyword evidence="6" id="KW-0472">Membrane</keyword>
<dbReference type="Gene3D" id="2.60.40.4100">
    <property type="entry name" value="Zona pellucida, ZP-C domain"/>
    <property type="match status" value="1"/>
</dbReference>
<evidence type="ECO:0000256" key="1">
    <source>
        <dbReference type="ARBA" id="ARBA00004167"/>
    </source>
</evidence>
<feature type="region of interest" description="Disordered" evidence="10">
    <location>
        <begin position="668"/>
        <end position="705"/>
    </location>
</feature>
<evidence type="ECO:0000256" key="5">
    <source>
        <dbReference type="ARBA" id="ARBA00022989"/>
    </source>
</evidence>
<keyword evidence="15" id="KW-1185">Reference proteome</keyword>
<dbReference type="Gene3D" id="3.10.250.10">
    <property type="entry name" value="SRCR-like domain"/>
    <property type="match status" value="2"/>
</dbReference>
<dbReference type="InterPro" id="IPR001190">
    <property type="entry name" value="SRCR"/>
</dbReference>
<comment type="caution">
    <text evidence="9">Lacks conserved residue(s) required for the propagation of feature annotation.</text>
</comment>
<proteinExistence type="predicted"/>
<dbReference type="Pfam" id="PF00100">
    <property type="entry name" value="Zona_pellucida"/>
    <property type="match status" value="1"/>
</dbReference>
<feature type="disulfide bond" evidence="9">
    <location>
        <begin position="105"/>
        <end position="115"/>
    </location>
</feature>
<keyword evidence="8" id="KW-0325">Glycoprotein</keyword>
<feature type="compositionally biased region" description="Low complexity" evidence="10">
    <location>
        <begin position="612"/>
        <end position="636"/>
    </location>
</feature>
<feature type="disulfide bond" evidence="9">
    <location>
        <begin position="251"/>
        <end position="261"/>
    </location>
</feature>
<dbReference type="PRINTS" id="PR00258">
    <property type="entry name" value="SPERACTRCPTR"/>
</dbReference>
<dbReference type="SUPFAM" id="SSF56487">
    <property type="entry name" value="SRCR-like"/>
    <property type="match status" value="2"/>
</dbReference>
<feature type="domain" description="SRCR" evidence="12">
    <location>
        <begin position="29"/>
        <end position="136"/>
    </location>
</feature>
<dbReference type="Pfam" id="PF00530">
    <property type="entry name" value="SRCR"/>
    <property type="match status" value="2"/>
</dbReference>
<dbReference type="PROSITE" id="PS51034">
    <property type="entry name" value="ZP_2"/>
    <property type="match status" value="1"/>
</dbReference>
<dbReference type="InterPro" id="IPR036772">
    <property type="entry name" value="SRCR-like_dom_sf"/>
</dbReference>
<evidence type="ECO:0000256" key="6">
    <source>
        <dbReference type="ARBA" id="ARBA00023136"/>
    </source>
</evidence>
<dbReference type="STRING" id="188477.A0A3S1C382"/>
<evidence type="ECO:0000313" key="14">
    <source>
        <dbReference type="EMBL" id="RUS81695.1"/>
    </source>
</evidence>
<evidence type="ECO:0000256" key="3">
    <source>
        <dbReference type="ARBA" id="ARBA00022729"/>
    </source>
</evidence>
<protein>
    <recommendedName>
        <fullName evidence="16">ZP domain-containing protein</fullName>
    </recommendedName>
</protein>
<evidence type="ECO:0000256" key="11">
    <source>
        <dbReference type="SAM" id="SignalP"/>
    </source>
</evidence>
<evidence type="ECO:0000256" key="4">
    <source>
        <dbReference type="ARBA" id="ARBA00022737"/>
    </source>
</evidence>
<dbReference type="SMART" id="SM00241">
    <property type="entry name" value="ZP"/>
    <property type="match status" value="1"/>
</dbReference>
<comment type="caution">
    <text evidence="14">The sequence shown here is derived from an EMBL/GenBank/DDBJ whole genome shotgun (WGS) entry which is preliminary data.</text>
</comment>
<reference evidence="14 15" key="1">
    <citation type="submission" date="2019-01" db="EMBL/GenBank/DDBJ databases">
        <title>A draft genome assembly of the solar-powered sea slug Elysia chlorotica.</title>
        <authorList>
            <person name="Cai H."/>
            <person name="Li Q."/>
            <person name="Fang X."/>
            <person name="Li J."/>
            <person name="Curtis N.E."/>
            <person name="Altenburger A."/>
            <person name="Shibata T."/>
            <person name="Feng M."/>
            <person name="Maeda T."/>
            <person name="Schwartz J.A."/>
            <person name="Shigenobu S."/>
            <person name="Lundholm N."/>
            <person name="Nishiyama T."/>
            <person name="Yang H."/>
            <person name="Hasebe M."/>
            <person name="Li S."/>
            <person name="Pierce S.K."/>
            <person name="Wang J."/>
        </authorList>
    </citation>
    <scope>NUCLEOTIDE SEQUENCE [LARGE SCALE GENOMIC DNA]</scope>
    <source>
        <strain evidence="14">EC2010</strain>
        <tissue evidence="14">Whole organism of an adult</tissue>
    </source>
</reference>
<evidence type="ECO:0008006" key="16">
    <source>
        <dbReference type="Google" id="ProtNLM"/>
    </source>
</evidence>
<evidence type="ECO:0000256" key="7">
    <source>
        <dbReference type="ARBA" id="ARBA00023157"/>
    </source>
</evidence>
<keyword evidence="4" id="KW-0677">Repeat</keyword>
<dbReference type="SMART" id="SM00202">
    <property type="entry name" value="SR"/>
    <property type="match status" value="2"/>
</dbReference>
<dbReference type="InterPro" id="IPR001507">
    <property type="entry name" value="ZP_dom"/>
</dbReference>
<dbReference type="EMBL" id="RQTK01000324">
    <property type="protein sequence ID" value="RUS81695.1"/>
    <property type="molecule type" value="Genomic_DNA"/>
</dbReference>
<dbReference type="FunFam" id="3.10.250.10:FF:000016">
    <property type="entry name" value="Scavenger receptor cysteine-rich protein type 12"/>
    <property type="match status" value="1"/>
</dbReference>
<keyword evidence="7 9" id="KW-1015">Disulfide bond</keyword>
<evidence type="ECO:0000259" key="13">
    <source>
        <dbReference type="PROSITE" id="PS51034"/>
    </source>
</evidence>
<dbReference type="InterPro" id="IPR055356">
    <property type="entry name" value="ZP-N"/>
</dbReference>
<evidence type="ECO:0000256" key="8">
    <source>
        <dbReference type="ARBA" id="ARBA00023180"/>
    </source>
</evidence>
<keyword evidence="5" id="KW-1133">Transmembrane helix</keyword>
<feature type="chain" id="PRO_5018678885" description="ZP domain-containing protein" evidence="11">
    <location>
        <begin position="24"/>
        <end position="746"/>
    </location>
</feature>
<sequence length="746" mass="79559">MNCALLLAVIFAILQLRTPCCEAVNVTDIQLVDQSTGIVTLQTGLVQIQVDGEPLWGAICDDAFDAIDAIVVCRMLGFTNGGSVFTASGFPNNPQPAYLMDDTVCTGDEPTLTECIAAQTSDCSPATDFIVGVRCNNNLGPGEQGPGPVTTPQPSPEVIIGACAQTGVNANPNVRLSGKTGVDGMGFVEVRNPNTLQWGFVCDDGWSAVSALVVCRELCFDTTNYTPKPGIPQEHRVLPSNPTIIMDNVGCTGAEQSLQDCPANPWGQEDCTNQELAGVQCLPAESQPPPPPVPILLCRQGLMIAQFSLAQDEKLEEKHLVVYLSSGSECADVTKSKDTNFVTIEIPVDKCETRNTASNETFIVYQNTVTYLYTSQEGSITRKNTYQVQITCAIPTSIGVTQRVQPLTETVTQKATGSFQMSMAIYRNDTFEVPVVSSPVRIPLGEWLNMAVVMENNDPNLILVLTDCVTTPTGDPSQQPVKELITDKCPTEQSISIYPLSNFRMGFRFKPFKFVGHDLLYVHCYALVCRAEDNTRLCDRSCGNEKPVGSGKKRRKRALFDKVNHLVTSPVIILYDPLVSVPEKGGSGGNTSVAAGGASVQLPGTDKKDNGSSSSQSSSSSSQSSSLSSSSSASSSASSSSAAAAEAALASTVSPISVVLGQPLQPVVQQPAHQGDSSLHISDTGAIEGGSNPRPTPPSSLVKSRNAGHSSYCSSTLLPVWLPWLLRPCCQYLRADLLKCFSCFTL</sequence>
<dbReference type="InterPro" id="IPR042235">
    <property type="entry name" value="ZP-C_dom"/>
</dbReference>
<dbReference type="PANTHER" id="PTHR48071">
    <property type="entry name" value="SRCR DOMAIN-CONTAINING PROTEIN"/>
    <property type="match status" value="1"/>
</dbReference>
<dbReference type="AlphaFoldDB" id="A0A3S1C382"/>